<keyword evidence="6 9" id="KW-0521">NADP</keyword>
<dbReference type="GO" id="GO:0010181">
    <property type="term" value="F:FMN binding"/>
    <property type="evidence" value="ECO:0007669"/>
    <property type="project" value="UniProtKB-UniRule"/>
</dbReference>
<feature type="binding site" evidence="9 12">
    <location>
        <position position="73"/>
    </location>
    <ligand>
        <name>FMN</name>
        <dbReference type="ChEBI" id="CHEBI:58210"/>
    </ligand>
</feature>
<evidence type="ECO:0000256" key="1">
    <source>
        <dbReference type="ARBA" id="ARBA00001917"/>
    </source>
</evidence>
<keyword evidence="7 9" id="KW-0694">RNA-binding</keyword>
<keyword evidence="3 9" id="KW-0285">Flavoprotein</keyword>
<keyword evidence="4 9" id="KW-0288">FMN</keyword>
<feature type="binding site" evidence="9 12">
    <location>
        <position position="144"/>
    </location>
    <ligand>
        <name>FMN</name>
        <dbReference type="ChEBI" id="CHEBI:58210"/>
    </ligand>
</feature>
<evidence type="ECO:0000256" key="12">
    <source>
        <dbReference type="PIRSR" id="PIRSR006621-2"/>
    </source>
</evidence>
<comment type="similarity">
    <text evidence="9">Belongs to the Dus family. DusC subfamily.</text>
</comment>
<dbReference type="GO" id="GO:0050660">
    <property type="term" value="F:flavin adenine dinucleotide binding"/>
    <property type="evidence" value="ECO:0007669"/>
    <property type="project" value="InterPro"/>
</dbReference>
<accession>A0AAE9YYH6</accession>
<feature type="binding site" evidence="9 12">
    <location>
        <begin position="228"/>
        <end position="229"/>
    </location>
    <ligand>
        <name>FMN</name>
        <dbReference type="ChEBI" id="CHEBI:58210"/>
    </ligand>
</feature>
<evidence type="ECO:0000256" key="8">
    <source>
        <dbReference type="ARBA" id="ARBA00023002"/>
    </source>
</evidence>
<feature type="site" description="Interacts with tRNA" evidence="9">
    <location>
        <position position="283"/>
    </location>
</feature>
<organism evidence="14 15">
    <name type="scientific">Thalassomonas viridans</name>
    <dbReference type="NCBI Taxonomy" id="137584"/>
    <lineage>
        <taxon>Bacteria</taxon>
        <taxon>Pseudomonadati</taxon>
        <taxon>Pseudomonadota</taxon>
        <taxon>Gammaproteobacteria</taxon>
        <taxon>Alteromonadales</taxon>
        <taxon>Colwelliaceae</taxon>
        <taxon>Thalassomonas</taxon>
    </lineage>
</organism>
<dbReference type="InterPro" id="IPR001269">
    <property type="entry name" value="DUS_fam"/>
</dbReference>
<feature type="site" description="Interacts with tRNA" evidence="9">
    <location>
        <position position="181"/>
    </location>
</feature>
<comment type="similarity">
    <text evidence="10">Belongs to the dus family.</text>
</comment>
<dbReference type="PANTHER" id="PTHR11082">
    <property type="entry name" value="TRNA-DIHYDROURIDINE SYNTHASE"/>
    <property type="match status" value="1"/>
</dbReference>
<comment type="cofactor">
    <cofactor evidence="1 9 10 12">
        <name>FMN</name>
        <dbReference type="ChEBI" id="CHEBI:58210"/>
    </cofactor>
</comment>
<keyword evidence="12" id="KW-0547">Nucleotide-binding</keyword>
<evidence type="ECO:0000313" key="15">
    <source>
        <dbReference type="Proteomes" id="UP000032352"/>
    </source>
</evidence>
<dbReference type="GO" id="GO:0017150">
    <property type="term" value="F:tRNA dihydrouridine synthase activity"/>
    <property type="evidence" value="ECO:0007669"/>
    <property type="project" value="UniProtKB-UniRule"/>
</dbReference>
<feature type="site" description="Interacts with tRNA; defines subfamily-specific binding signature" evidence="9">
    <location>
        <position position="40"/>
    </location>
</feature>
<proteinExistence type="inferred from homology"/>
<dbReference type="PANTHER" id="PTHR11082:SF26">
    <property type="entry name" value="TRNA-DIHYDROURIDINE(16) SYNTHASE"/>
    <property type="match status" value="1"/>
</dbReference>
<dbReference type="InterPro" id="IPR032886">
    <property type="entry name" value="DusC"/>
</dbReference>
<dbReference type="CDD" id="cd02801">
    <property type="entry name" value="DUS_like_FMN"/>
    <property type="match status" value="1"/>
</dbReference>
<dbReference type="Gene3D" id="3.20.20.70">
    <property type="entry name" value="Aldolase class I"/>
    <property type="match status" value="1"/>
</dbReference>
<evidence type="ECO:0000256" key="6">
    <source>
        <dbReference type="ARBA" id="ARBA00022857"/>
    </source>
</evidence>
<name>A0AAE9YYH6_9GAMM</name>
<feature type="active site" description="Proton donor" evidence="9 11">
    <location>
        <position position="103"/>
    </location>
</feature>
<dbReference type="PIRSF" id="PIRSF006621">
    <property type="entry name" value="Dus"/>
    <property type="match status" value="1"/>
</dbReference>
<gene>
    <name evidence="9" type="primary">dusC</name>
    <name evidence="14" type="ORF">SG34_019450</name>
</gene>
<reference evidence="14 15" key="1">
    <citation type="journal article" date="2015" name="Genome Announc.">
        <title>Draft Genome Sequences of Marine Isolates of Thalassomonas viridans and Thalassomonas actiniarum.</title>
        <authorList>
            <person name="Olonade I."/>
            <person name="van Zyl L.J."/>
            <person name="Trindade M."/>
        </authorList>
    </citation>
    <scope>NUCLEOTIDE SEQUENCE [LARGE SCALE GENOMIC DNA]</scope>
    <source>
        <strain evidence="14 15">XOM25</strain>
    </source>
</reference>
<feature type="domain" description="DUS-like FMN-binding" evidence="13">
    <location>
        <begin position="9"/>
        <end position="305"/>
    </location>
</feature>
<evidence type="ECO:0000259" key="13">
    <source>
        <dbReference type="Pfam" id="PF01207"/>
    </source>
</evidence>
<feature type="binding site" evidence="9">
    <location>
        <begin position="204"/>
        <end position="206"/>
    </location>
    <ligand>
        <name>FMN</name>
        <dbReference type="ChEBI" id="CHEBI:58210"/>
    </ligand>
</feature>
<feature type="site" description="Interacts with tRNA" evidence="9">
    <location>
        <position position="100"/>
    </location>
</feature>
<evidence type="ECO:0000256" key="2">
    <source>
        <dbReference type="ARBA" id="ARBA00022555"/>
    </source>
</evidence>
<feature type="site" description="Interacts with tRNA; defines subfamily-specific binding signature" evidence="9">
    <location>
        <position position="299"/>
    </location>
</feature>
<evidence type="ECO:0000313" key="14">
    <source>
        <dbReference type="EMBL" id="WDE03551.1"/>
    </source>
</evidence>
<evidence type="ECO:0000256" key="7">
    <source>
        <dbReference type="ARBA" id="ARBA00022884"/>
    </source>
</evidence>
<evidence type="ECO:0000256" key="10">
    <source>
        <dbReference type="PIRNR" id="PIRNR006621"/>
    </source>
</evidence>
<evidence type="ECO:0000256" key="9">
    <source>
        <dbReference type="HAMAP-Rule" id="MF_02043"/>
    </source>
</evidence>
<keyword evidence="8 9" id="KW-0560">Oxidoreductase</keyword>
<dbReference type="Pfam" id="PF01207">
    <property type="entry name" value="Dus"/>
    <property type="match status" value="1"/>
</dbReference>
<dbReference type="SUPFAM" id="SSF51395">
    <property type="entry name" value="FMN-linked oxidoreductases"/>
    <property type="match status" value="1"/>
</dbReference>
<protein>
    <recommendedName>
        <fullName evidence="9">tRNA-dihydrouridine(16) synthase</fullName>
        <ecNumber evidence="9">1.3.1.-</ecNumber>
    </recommendedName>
    <alternativeName>
        <fullName evidence="9">U16-specific dihydrouridine synthase</fullName>
        <shortName evidence="9">U16-specific Dus</shortName>
    </alternativeName>
    <alternativeName>
        <fullName evidence="9">tRNA-dihydrouridine synthase C</fullName>
    </alternativeName>
</protein>
<evidence type="ECO:0000256" key="11">
    <source>
        <dbReference type="PIRSR" id="PIRSR006621-1"/>
    </source>
</evidence>
<comment type="function">
    <text evidence="9">Catalyzes the synthesis of 5,6-dihydrouridine (D), a modified base found in the D-loop of most tRNAs, via the reduction of the C5-C6 double bond in target uridines. Specifically modifies U16 in tRNAs.</text>
</comment>
<dbReference type="InterPro" id="IPR042270">
    <property type="entry name" value="DusC_C"/>
</dbReference>
<keyword evidence="5 9" id="KW-0819">tRNA processing</keyword>
<evidence type="ECO:0000256" key="4">
    <source>
        <dbReference type="ARBA" id="ARBA00022643"/>
    </source>
</evidence>
<dbReference type="HAMAP" id="MF_02043">
    <property type="entry name" value="DusC_subfam"/>
    <property type="match status" value="1"/>
</dbReference>
<dbReference type="AlphaFoldDB" id="A0AAE9YYH6"/>
<comment type="catalytic activity">
    <reaction evidence="9">
        <text>5,6-dihydrouridine(16) in tRNA + NADP(+) = uridine(16) in tRNA + NADPH + H(+)</text>
        <dbReference type="Rhea" id="RHEA:53376"/>
        <dbReference type="Rhea" id="RHEA-COMP:13543"/>
        <dbReference type="Rhea" id="RHEA-COMP:13544"/>
        <dbReference type="ChEBI" id="CHEBI:15378"/>
        <dbReference type="ChEBI" id="CHEBI:57783"/>
        <dbReference type="ChEBI" id="CHEBI:58349"/>
        <dbReference type="ChEBI" id="CHEBI:65315"/>
        <dbReference type="ChEBI" id="CHEBI:74443"/>
    </reaction>
</comment>
<dbReference type="Gene3D" id="1.20.225.30">
    <property type="entry name" value="Dihydrouridine synthase, C-terminal recognition domain"/>
    <property type="match status" value="1"/>
</dbReference>
<feature type="site" description="Interacts with tRNA; defines subfamily-specific binding signature" evidence="9">
    <location>
        <position position="278"/>
    </location>
</feature>
<dbReference type="InterPro" id="IPR013785">
    <property type="entry name" value="Aldolase_TIM"/>
</dbReference>
<dbReference type="Proteomes" id="UP000032352">
    <property type="component" value="Chromosome"/>
</dbReference>
<dbReference type="InterPro" id="IPR018517">
    <property type="entry name" value="tRNA_hU_synthase_CS"/>
</dbReference>
<feature type="site" description="Interacts with tRNA; defines subfamily-specific binding signature" evidence="9">
    <location>
        <position position="276"/>
    </location>
</feature>
<evidence type="ECO:0000256" key="5">
    <source>
        <dbReference type="ARBA" id="ARBA00022694"/>
    </source>
</evidence>
<dbReference type="GO" id="GO:0000049">
    <property type="term" value="F:tRNA binding"/>
    <property type="evidence" value="ECO:0007669"/>
    <property type="project" value="UniProtKB-UniRule"/>
</dbReference>
<dbReference type="KEGG" id="tvd:SG34_019450"/>
<reference evidence="14 15" key="2">
    <citation type="journal article" date="2022" name="Mar. Drugs">
        <title>Bioassay-Guided Fractionation Leads to the Detection of Cholic Acid Generated by the Rare Thalassomonas sp.</title>
        <authorList>
            <person name="Pheiffer F."/>
            <person name="Schneider Y.K."/>
            <person name="Hansen E.H."/>
            <person name="Andersen J.H."/>
            <person name="Isaksson J."/>
            <person name="Busche T."/>
            <person name="R C."/>
            <person name="Kalinowski J."/>
            <person name="Zyl L.V."/>
            <person name="Trindade M."/>
        </authorList>
    </citation>
    <scope>NUCLEOTIDE SEQUENCE [LARGE SCALE GENOMIC DNA]</scope>
    <source>
        <strain evidence="14 15">XOM25</strain>
    </source>
</reference>
<dbReference type="PROSITE" id="PS01136">
    <property type="entry name" value="UPF0034"/>
    <property type="match status" value="1"/>
</dbReference>
<comment type="catalytic activity">
    <reaction evidence="9">
        <text>5,6-dihydrouridine(16) in tRNA + NAD(+) = uridine(16) in tRNA + NADH + H(+)</text>
        <dbReference type="Rhea" id="RHEA:53380"/>
        <dbReference type="Rhea" id="RHEA-COMP:13543"/>
        <dbReference type="Rhea" id="RHEA-COMP:13544"/>
        <dbReference type="ChEBI" id="CHEBI:15378"/>
        <dbReference type="ChEBI" id="CHEBI:57540"/>
        <dbReference type="ChEBI" id="CHEBI:57945"/>
        <dbReference type="ChEBI" id="CHEBI:65315"/>
        <dbReference type="ChEBI" id="CHEBI:74443"/>
    </reaction>
</comment>
<dbReference type="EMBL" id="CP059733">
    <property type="protein sequence ID" value="WDE03551.1"/>
    <property type="molecule type" value="Genomic_DNA"/>
</dbReference>
<dbReference type="InterPro" id="IPR035587">
    <property type="entry name" value="DUS-like_FMN-bd"/>
</dbReference>
<keyword evidence="2 9" id="KW-0820">tRNA-binding</keyword>
<feature type="binding site" evidence="12">
    <location>
        <position position="173"/>
    </location>
    <ligand>
        <name>FMN</name>
        <dbReference type="ChEBI" id="CHEBI:58210"/>
    </ligand>
</feature>
<sequence length="317" mass="35798">MTVQAEQLILAPMEGVLDALMRDLLTSINQFDLCITEFIRVVDSLVPKHVFYKICPELHQNGFTSSGTPIRVQLLGQEPNWLAENAIRAIELGSQGIDLNFGCPAKAVNKSRGGAVLLKTPEQIYQIISTVKQALGEQTQVSAKIRLGFEDTSLFREIVDAVTGANADLLTVHARTKLQGYKPPAYWHFIGEASDVHAIDIIANGEIWSLPDAVECMRQAKTNKLMLGRGLLARPNLANVIKFGEQPMTWPQLCDLLHRYSDLELQGEKSFYYSSRLKQWLRYLKLNYPQANAFFEQIKTMKCKTEITRILQQIRSY</sequence>
<dbReference type="EC" id="1.3.1.-" evidence="9"/>
<keyword evidence="15" id="KW-1185">Reference proteome</keyword>
<evidence type="ECO:0000256" key="3">
    <source>
        <dbReference type="ARBA" id="ARBA00022630"/>
    </source>
</evidence>